<dbReference type="OMA" id="THNINNC"/>
<dbReference type="GO" id="GO:0051607">
    <property type="term" value="P:defense response to virus"/>
    <property type="evidence" value="ECO:0007669"/>
    <property type="project" value="UniProtKB-KW"/>
</dbReference>
<keyword evidence="7" id="KW-1015">Disulfide bond</keyword>
<evidence type="ECO:0000313" key="9">
    <source>
        <dbReference type="Ensembl" id="ENSGMOP00000061620.1"/>
    </source>
</evidence>
<comment type="similarity">
    <text evidence="2">Belongs to the alpha/beta interferon family.</text>
</comment>
<feature type="chain" id="PRO_5034973792" evidence="8">
    <location>
        <begin position="24"/>
        <end position="168"/>
    </location>
</feature>
<accession>A0A8C5CQC3</accession>
<name>A0A8C5CQC3_GADMO</name>
<dbReference type="Ensembl" id="ENSGMOT00000076529.1">
    <property type="protein sequence ID" value="ENSGMOP00000061620.1"/>
    <property type="gene ID" value="ENSGMOG00000029425.1"/>
</dbReference>
<keyword evidence="3" id="KW-0202">Cytokine</keyword>
<reference evidence="9" key="2">
    <citation type="submission" date="2025-09" db="UniProtKB">
        <authorList>
            <consortium name="Ensembl"/>
        </authorList>
    </citation>
    <scope>IDENTIFICATION</scope>
</reference>
<keyword evidence="6" id="KW-0051">Antiviral defense</keyword>
<dbReference type="PANTHER" id="PTHR11691:SF73">
    <property type="entry name" value="INTERFERON BETA"/>
    <property type="match status" value="1"/>
</dbReference>
<keyword evidence="5 8" id="KW-0732">Signal</keyword>
<dbReference type="GO" id="GO:0005125">
    <property type="term" value="F:cytokine activity"/>
    <property type="evidence" value="ECO:0007669"/>
    <property type="project" value="UniProtKB-KW"/>
</dbReference>
<keyword evidence="10" id="KW-1185">Reference proteome</keyword>
<evidence type="ECO:0000256" key="2">
    <source>
        <dbReference type="ARBA" id="ARBA00011033"/>
    </source>
</evidence>
<dbReference type="SUPFAM" id="SSF47266">
    <property type="entry name" value="4-helical cytokines"/>
    <property type="match status" value="1"/>
</dbReference>
<dbReference type="AlphaFoldDB" id="A0A8C5CQC3"/>
<dbReference type="PANTHER" id="PTHR11691">
    <property type="entry name" value="TYPE I INTERFERON"/>
    <property type="match status" value="1"/>
</dbReference>
<keyword evidence="4" id="KW-0964">Secreted</keyword>
<feature type="signal peptide" evidence="8">
    <location>
        <begin position="1"/>
        <end position="23"/>
    </location>
</feature>
<dbReference type="Gene3D" id="1.20.1250.10">
    <property type="match status" value="1"/>
</dbReference>
<evidence type="ECO:0000256" key="5">
    <source>
        <dbReference type="ARBA" id="ARBA00022729"/>
    </source>
</evidence>
<evidence type="ECO:0000256" key="6">
    <source>
        <dbReference type="ARBA" id="ARBA00023118"/>
    </source>
</evidence>
<dbReference type="GO" id="GO:0006955">
    <property type="term" value="P:immune response"/>
    <property type="evidence" value="ECO:0007669"/>
    <property type="project" value="UniProtKB-ARBA"/>
</dbReference>
<dbReference type="GO" id="GO:0005615">
    <property type="term" value="C:extracellular space"/>
    <property type="evidence" value="ECO:0007669"/>
    <property type="project" value="UniProtKB-KW"/>
</dbReference>
<evidence type="ECO:0000313" key="10">
    <source>
        <dbReference type="Proteomes" id="UP000694546"/>
    </source>
</evidence>
<dbReference type="Proteomes" id="UP000694546">
    <property type="component" value="Chromosome 2"/>
</dbReference>
<dbReference type="InterPro" id="IPR009079">
    <property type="entry name" value="4_helix_cytokine-like_core"/>
</dbReference>
<organism evidence="9 10">
    <name type="scientific">Gadus morhua</name>
    <name type="common">Atlantic cod</name>
    <dbReference type="NCBI Taxonomy" id="8049"/>
    <lineage>
        <taxon>Eukaryota</taxon>
        <taxon>Metazoa</taxon>
        <taxon>Chordata</taxon>
        <taxon>Craniata</taxon>
        <taxon>Vertebrata</taxon>
        <taxon>Euteleostomi</taxon>
        <taxon>Actinopterygii</taxon>
        <taxon>Neopterygii</taxon>
        <taxon>Teleostei</taxon>
        <taxon>Neoteleostei</taxon>
        <taxon>Acanthomorphata</taxon>
        <taxon>Zeiogadaria</taxon>
        <taxon>Gadariae</taxon>
        <taxon>Gadiformes</taxon>
        <taxon>Gadoidei</taxon>
        <taxon>Gadidae</taxon>
        <taxon>Gadus</taxon>
    </lineage>
</organism>
<sequence>VAVRMWPVFVSLVALCWTGVSKSSMECPWNKFHLGRINNKIIFLLENMVRHTPTTPHTHTHNINNCKEDSVPILALKTLQLFSQVFDGNQTSMPWNPMTVRLLNNLVFRQTNNLQQCVGSSPFFCDLRCPSVFQNQKCAWELRRYEFRLAFAQLKRFLDNRRKPNSTN</sequence>
<evidence type="ECO:0000256" key="1">
    <source>
        <dbReference type="ARBA" id="ARBA00004613"/>
    </source>
</evidence>
<dbReference type="GeneTree" id="ENSGT00940000171795"/>
<protein>
    <submittedName>
        <fullName evidence="9">Uncharacterized protein</fullName>
    </submittedName>
</protein>
<dbReference type="GO" id="GO:0005126">
    <property type="term" value="F:cytokine receptor binding"/>
    <property type="evidence" value="ECO:0007669"/>
    <property type="project" value="InterPro"/>
</dbReference>
<evidence type="ECO:0000256" key="8">
    <source>
        <dbReference type="SAM" id="SignalP"/>
    </source>
</evidence>
<evidence type="ECO:0000256" key="4">
    <source>
        <dbReference type="ARBA" id="ARBA00022525"/>
    </source>
</evidence>
<evidence type="ECO:0000256" key="7">
    <source>
        <dbReference type="ARBA" id="ARBA00023157"/>
    </source>
</evidence>
<proteinExistence type="inferred from homology"/>
<reference evidence="9" key="1">
    <citation type="submission" date="2025-08" db="UniProtKB">
        <authorList>
            <consortium name="Ensembl"/>
        </authorList>
    </citation>
    <scope>IDENTIFICATION</scope>
</reference>
<evidence type="ECO:0000256" key="3">
    <source>
        <dbReference type="ARBA" id="ARBA00022514"/>
    </source>
</evidence>
<comment type="subcellular location">
    <subcellularLocation>
        <location evidence="1">Secreted</location>
    </subcellularLocation>
</comment>
<dbReference type="InterPro" id="IPR000471">
    <property type="entry name" value="Interferon_alpha/beta/delta"/>
</dbReference>